<dbReference type="Gene3D" id="1.20.1260.10">
    <property type="match status" value="1"/>
</dbReference>
<dbReference type="Proteomes" id="UP001501153">
    <property type="component" value="Unassembled WGS sequence"/>
</dbReference>
<dbReference type="Pfam" id="PF05974">
    <property type="entry name" value="DUF892"/>
    <property type="match status" value="1"/>
</dbReference>
<dbReference type="EMBL" id="BAABGZ010000082">
    <property type="protein sequence ID" value="GAA4370861.1"/>
    <property type="molecule type" value="Genomic_DNA"/>
</dbReference>
<proteinExistence type="predicted"/>
<keyword evidence="2" id="KW-1185">Reference proteome</keyword>
<dbReference type="CDD" id="cd07909">
    <property type="entry name" value="YciF"/>
    <property type="match status" value="1"/>
</dbReference>
<evidence type="ECO:0000313" key="2">
    <source>
        <dbReference type="Proteomes" id="UP001501153"/>
    </source>
</evidence>
<gene>
    <name evidence="1" type="ORF">GCM10023185_45740</name>
</gene>
<evidence type="ECO:0000313" key="1">
    <source>
        <dbReference type="EMBL" id="GAA4370861.1"/>
    </source>
</evidence>
<accession>A0ABP8ISM9</accession>
<comment type="caution">
    <text evidence="1">The sequence shown here is derived from an EMBL/GenBank/DDBJ whole genome shotgun (WGS) entry which is preliminary data.</text>
</comment>
<dbReference type="InterPro" id="IPR009078">
    <property type="entry name" value="Ferritin-like_SF"/>
</dbReference>
<organism evidence="1 2">
    <name type="scientific">Hymenobacter saemangeumensis</name>
    <dbReference type="NCBI Taxonomy" id="1084522"/>
    <lineage>
        <taxon>Bacteria</taxon>
        <taxon>Pseudomonadati</taxon>
        <taxon>Bacteroidota</taxon>
        <taxon>Cytophagia</taxon>
        <taxon>Cytophagales</taxon>
        <taxon>Hymenobacteraceae</taxon>
        <taxon>Hymenobacter</taxon>
    </lineage>
</organism>
<dbReference type="PANTHER" id="PTHR30565">
    <property type="entry name" value="PROTEIN YCIF"/>
    <property type="match status" value="1"/>
</dbReference>
<dbReference type="InterPro" id="IPR047114">
    <property type="entry name" value="YciF"/>
</dbReference>
<name>A0ABP8ISM9_9BACT</name>
<dbReference type="InterPro" id="IPR010287">
    <property type="entry name" value="DUF892_YciF-like"/>
</dbReference>
<sequence>MDKLRNLNDLFQEQLKDLYSAENQLLAALPDMAKEAKDSRLKMAFETHLVETKNQVARLEQIGRGLGLDLDGHTCKAMEGLIKEGKSTMHEDATDEVMDAALIAAAQRVEHYEIAGYGTAAHYAERTGHTEAASLLRATLTEEQATDTKLNDLAKGYINAKAM</sequence>
<reference evidence="2" key="1">
    <citation type="journal article" date="2019" name="Int. J. Syst. Evol. Microbiol.">
        <title>The Global Catalogue of Microorganisms (GCM) 10K type strain sequencing project: providing services to taxonomists for standard genome sequencing and annotation.</title>
        <authorList>
            <consortium name="The Broad Institute Genomics Platform"/>
            <consortium name="The Broad Institute Genome Sequencing Center for Infectious Disease"/>
            <person name="Wu L."/>
            <person name="Ma J."/>
        </authorList>
    </citation>
    <scope>NUCLEOTIDE SEQUENCE [LARGE SCALE GENOMIC DNA]</scope>
    <source>
        <strain evidence="2">JCM 17923</strain>
    </source>
</reference>
<protein>
    <submittedName>
        <fullName evidence="1">Ferritin-like domain-containing protein</fullName>
    </submittedName>
</protein>
<dbReference type="RefSeq" id="WP_345238493.1">
    <property type="nucleotide sequence ID" value="NZ_BAABGZ010000082.1"/>
</dbReference>
<dbReference type="SUPFAM" id="SSF47240">
    <property type="entry name" value="Ferritin-like"/>
    <property type="match status" value="1"/>
</dbReference>
<dbReference type="InterPro" id="IPR012347">
    <property type="entry name" value="Ferritin-like"/>
</dbReference>
<dbReference type="PANTHER" id="PTHR30565:SF9">
    <property type="entry name" value="PROTEIN YCIF"/>
    <property type="match status" value="1"/>
</dbReference>